<dbReference type="Proteomes" id="UP001597368">
    <property type="component" value="Unassembled WGS sequence"/>
</dbReference>
<evidence type="ECO:0000313" key="2">
    <source>
        <dbReference type="Proteomes" id="UP001597368"/>
    </source>
</evidence>
<keyword evidence="2" id="KW-1185">Reference proteome</keyword>
<accession>A0ABW4T9E8</accession>
<proteinExistence type="predicted"/>
<organism evidence="1 2">
    <name type="scientific">Nonomuraea mangrovi</name>
    <dbReference type="NCBI Taxonomy" id="2316207"/>
    <lineage>
        <taxon>Bacteria</taxon>
        <taxon>Bacillati</taxon>
        <taxon>Actinomycetota</taxon>
        <taxon>Actinomycetes</taxon>
        <taxon>Streptosporangiales</taxon>
        <taxon>Streptosporangiaceae</taxon>
        <taxon>Nonomuraea</taxon>
    </lineage>
</organism>
<sequence>MLDTADLTPIVSALSSSGTTAPLCVERDPEACYRSLIAQPLKGSEGNRAATKGRS</sequence>
<name>A0ABW4T9E8_9ACTN</name>
<gene>
    <name evidence="1" type="ORF">ACFSKW_44940</name>
</gene>
<reference evidence="2" key="1">
    <citation type="journal article" date="2019" name="Int. J. Syst. Evol. Microbiol.">
        <title>The Global Catalogue of Microorganisms (GCM) 10K type strain sequencing project: providing services to taxonomists for standard genome sequencing and annotation.</title>
        <authorList>
            <consortium name="The Broad Institute Genomics Platform"/>
            <consortium name="The Broad Institute Genome Sequencing Center for Infectious Disease"/>
            <person name="Wu L."/>
            <person name="Ma J."/>
        </authorList>
    </citation>
    <scope>NUCLEOTIDE SEQUENCE [LARGE SCALE GENOMIC DNA]</scope>
    <source>
        <strain evidence="2">ICMP 6774ER</strain>
    </source>
</reference>
<dbReference type="EMBL" id="JBHUFV010000068">
    <property type="protein sequence ID" value="MFD1938642.1"/>
    <property type="molecule type" value="Genomic_DNA"/>
</dbReference>
<protein>
    <submittedName>
        <fullName evidence="1">Uncharacterized protein</fullName>
    </submittedName>
</protein>
<comment type="caution">
    <text evidence="1">The sequence shown here is derived from an EMBL/GenBank/DDBJ whole genome shotgun (WGS) entry which is preliminary data.</text>
</comment>
<evidence type="ECO:0000313" key="1">
    <source>
        <dbReference type="EMBL" id="MFD1938642.1"/>
    </source>
</evidence>
<dbReference type="RefSeq" id="WP_379580728.1">
    <property type="nucleotide sequence ID" value="NZ_JBHUFV010000068.1"/>
</dbReference>